<protein>
    <submittedName>
        <fullName evidence="3">Uncharacterized protein</fullName>
    </submittedName>
</protein>
<keyword evidence="4" id="KW-1185">Reference proteome</keyword>
<dbReference type="EMBL" id="REGN01001424">
    <property type="protein sequence ID" value="RNA34739.1"/>
    <property type="molecule type" value="Genomic_DNA"/>
</dbReference>
<dbReference type="AlphaFoldDB" id="A0A3M7SG98"/>
<accession>A0A3M7SG98</accession>
<evidence type="ECO:0000256" key="1">
    <source>
        <dbReference type="SAM" id="MobiDB-lite"/>
    </source>
</evidence>
<gene>
    <name evidence="3" type="ORF">BpHYR1_050198</name>
</gene>
<keyword evidence="2" id="KW-0472">Membrane</keyword>
<evidence type="ECO:0000256" key="2">
    <source>
        <dbReference type="SAM" id="Phobius"/>
    </source>
</evidence>
<feature type="region of interest" description="Disordered" evidence="1">
    <location>
        <begin position="1"/>
        <end position="20"/>
    </location>
</feature>
<keyword evidence="2" id="KW-1133">Transmembrane helix</keyword>
<keyword evidence="2" id="KW-0812">Transmembrane</keyword>
<reference evidence="3 4" key="1">
    <citation type="journal article" date="2018" name="Sci. Rep.">
        <title>Genomic signatures of local adaptation to the degree of environmental predictability in rotifers.</title>
        <authorList>
            <person name="Franch-Gras L."/>
            <person name="Hahn C."/>
            <person name="Garcia-Roger E.M."/>
            <person name="Carmona M.J."/>
            <person name="Serra M."/>
            <person name="Gomez A."/>
        </authorList>
    </citation>
    <scope>NUCLEOTIDE SEQUENCE [LARGE SCALE GENOMIC DNA]</scope>
    <source>
        <strain evidence="3">HYR1</strain>
    </source>
</reference>
<proteinExistence type="predicted"/>
<evidence type="ECO:0000313" key="3">
    <source>
        <dbReference type="EMBL" id="RNA34739.1"/>
    </source>
</evidence>
<feature type="compositionally biased region" description="Polar residues" evidence="1">
    <location>
        <begin position="1"/>
        <end position="16"/>
    </location>
</feature>
<comment type="caution">
    <text evidence="3">The sequence shown here is derived from an EMBL/GenBank/DDBJ whole genome shotgun (WGS) entry which is preliminary data.</text>
</comment>
<sequence>MTSNSSLAFDTNSKTKPINLVDPTKLTNSFADFHSTSFTETKTTEKAQRELTRLRKKLANNSNQDDLSNQLNFKNSILYFQSASNFADKYYNSLKNNNQNMETSNWKRIFHDLKGKVILLQERGNCFECDRFSVVLTILYILFLIFFLTFWPQEFVFFCDHELIRIAFFVMFQNYYPYKIELNFSIYISV</sequence>
<feature type="transmembrane region" description="Helical" evidence="2">
    <location>
        <begin position="132"/>
        <end position="151"/>
    </location>
</feature>
<organism evidence="3 4">
    <name type="scientific">Brachionus plicatilis</name>
    <name type="common">Marine rotifer</name>
    <name type="synonym">Brachionus muelleri</name>
    <dbReference type="NCBI Taxonomy" id="10195"/>
    <lineage>
        <taxon>Eukaryota</taxon>
        <taxon>Metazoa</taxon>
        <taxon>Spiralia</taxon>
        <taxon>Gnathifera</taxon>
        <taxon>Rotifera</taxon>
        <taxon>Eurotatoria</taxon>
        <taxon>Monogononta</taxon>
        <taxon>Pseudotrocha</taxon>
        <taxon>Ploima</taxon>
        <taxon>Brachionidae</taxon>
        <taxon>Brachionus</taxon>
    </lineage>
</organism>
<dbReference type="Proteomes" id="UP000276133">
    <property type="component" value="Unassembled WGS sequence"/>
</dbReference>
<name>A0A3M7SG98_BRAPC</name>
<evidence type="ECO:0000313" key="4">
    <source>
        <dbReference type="Proteomes" id="UP000276133"/>
    </source>
</evidence>